<keyword evidence="1" id="KW-0472">Membrane</keyword>
<name>A0AAV4NNA6_CAEEX</name>
<organism evidence="2 3">
    <name type="scientific">Caerostris extrusa</name>
    <name type="common">Bark spider</name>
    <name type="synonym">Caerostris bankana</name>
    <dbReference type="NCBI Taxonomy" id="172846"/>
    <lineage>
        <taxon>Eukaryota</taxon>
        <taxon>Metazoa</taxon>
        <taxon>Ecdysozoa</taxon>
        <taxon>Arthropoda</taxon>
        <taxon>Chelicerata</taxon>
        <taxon>Arachnida</taxon>
        <taxon>Araneae</taxon>
        <taxon>Araneomorphae</taxon>
        <taxon>Entelegynae</taxon>
        <taxon>Araneoidea</taxon>
        <taxon>Araneidae</taxon>
        <taxon>Caerostris</taxon>
    </lineage>
</organism>
<proteinExistence type="predicted"/>
<evidence type="ECO:0000256" key="1">
    <source>
        <dbReference type="SAM" id="Phobius"/>
    </source>
</evidence>
<comment type="caution">
    <text evidence="2">The sequence shown here is derived from an EMBL/GenBank/DDBJ whole genome shotgun (WGS) entry which is preliminary data.</text>
</comment>
<protein>
    <submittedName>
        <fullName evidence="2">Uncharacterized protein</fullName>
    </submittedName>
</protein>
<sequence length="71" mass="8116">MVELDHETAMARYQSASRIIETLGNSVKETMGLIVPQNYCCQRYHQRQRALQIMVIGGVVKPMLILAHLLF</sequence>
<keyword evidence="1" id="KW-1133">Transmembrane helix</keyword>
<reference evidence="2 3" key="1">
    <citation type="submission" date="2021-06" db="EMBL/GenBank/DDBJ databases">
        <title>Caerostris extrusa draft genome.</title>
        <authorList>
            <person name="Kono N."/>
            <person name="Arakawa K."/>
        </authorList>
    </citation>
    <scope>NUCLEOTIDE SEQUENCE [LARGE SCALE GENOMIC DNA]</scope>
</reference>
<keyword evidence="3" id="KW-1185">Reference proteome</keyword>
<accession>A0AAV4NNA6</accession>
<keyword evidence="1" id="KW-0812">Transmembrane</keyword>
<dbReference type="EMBL" id="BPLR01003472">
    <property type="protein sequence ID" value="GIX85019.1"/>
    <property type="molecule type" value="Genomic_DNA"/>
</dbReference>
<dbReference type="Proteomes" id="UP001054945">
    <property type="component" value="Unassembled WGS sequence"/>
</dbReference>
<evidence type="ECO:0000313" key="2">
    <source>
        <dbReference type="EMBL" id="GIX85019.1"/>
    </source>
</evidence>
<feature type="transmembrane region" description="Helical" evidence="1">
    <location>
        <begin position="51"/>
        <end position="70"/>
    </location>
</feature>
<dbReference type="AlphaFoldDB" id="A0AAV4NNA6"/>
<gene>
    <name evidence="2" type="ORF">CEXT_302791</name>
</gene>
<evidence type="ECO:0000313" key="3">
    <source>
        <dbReference type="Proteomes" id="UP001054945"/>
    </source>
</evidence>